<protein>
    <submittedName>
        <fullName evidence="2">Uncharacterized protein</fullName>
    </submittedName>
</protein>
<feature type="compositionally biased region" description="Polar residues" evidence="1">
    <location>
        <begin position="91"/>
        <end position="111"/>
    </location>
</feature>
<dbReference type="EMBL" id="CM026423">
    <property type="protein sequence ID" value="KAG0581815.1"/>
    <property type="molecule type" value="Genomic_DNA"/>
</dbReference>
<keyword evidence="3" id="KW-1185">Reference proteome</keyword>
<reference evidence="2" key="1">
    <citation type="submission" date="2020-06" db="EMBL/GenBank/DDBJ databases">
        <title>WGS assembly of Ceratodon purpureus strain R40.</title>
        <authorList>
            <person name="Carey S.B."/>
            <person name="Jenkins J."/>
            <person name="Shu S."/>
            <person name="Lovell J.T."/>
            <person name="Sreedasyam A."/>
            <person name="Maumus F."/>
            <person name="Tiley G.P."/>
            <person name="Fernandez-Pozo N."/>
            <person name="Barry K."/>
            <person name="Chen C."/>
            <person name="Wang M."/>
            <person name="Lipzen A."/>
            <person name="Daum C."/>
            <person name="Saski C.A."/>
            <person name="Payton A.C."/>
            <person name="Mcbreen J.C."/>
            <person name="Conrad R.E."/>
            <person name="Kollar L.M."/>
            <person name="Olsson S."/>
            <person name="Huttunen S."/>
            <person name="Landis J.B."/>
            <person name="Wickett N.J."/>
            <person name="Johnson M.G."/>
            <person name="Rensing S.A."/>
            <person name="Grimwood J."/>
            <person name="Schmutz J."/>
            <person name="Mcdaniel S.F."/>
        </authorList>
    </citation>
    <scope>NUCLEOTIDE SEQUENCE</scope>
    <source>
        <strain evidence="2">R40</strain>
    </source>
</reference>
<organism evidence="2 3">
    <name type="scientific">Ceratodon purpureus</name>
    <name type="common">Fire moss</name>
    <name type="synonym">Dicranum purpureum</name>
    <dbReference type="NCBI Taxonomy" id="3225"/>
    <lineage>
        <taxon>Eukaryota</taxon>
        <taxon>Viridiplantae</taxon>
        <taxon>Streptophyta</taxon>
        <taxon>Embryophyta</taxon>
        <taxon>Bryophyta</taxon>
        <taxon>Bryophytina</taxon>
        <taxon>Bryopsida</taxon>
        <taxon>Dicranidae</taxon>
        <taxon>Pseudoditrichales</taxon>
        <taxon>Ditrichaceae</taxon>
        <taxon>Ceratodon</taxon>
    </lineage>
</organism>
<evidence type="ECO:0000313" key="3">
    <source>
        <dbReference type="Proteomes" id="UP000822688"/>
    </source>
</evidence>
<dbReference type="Proteomes" id="UP000822688">
    <property type="component" value="Chromosome 3"/>
</dbReference>
<dbReference type="AlphaFoldDB" id="A0A8T0IFP4"/>
<comment type="caution">
    <text evidence="2">The sequence shown here is derived from an EMBL/GenBank/DDBJ whole genome shotgun (WGS) entry which is preliminary data.</text>
</comment>
<evidence type="ECO:0000313" key="2">
    <source>
        <dbReference type="EMBL" id="KAG0581815.1"/>
    </source>
</evidence>
<feature type="region of interest" description="Disordered" evidence="1">
    <location>
        <begin position="51"/>
        <end position="129"/>
    </location>
</feature>
<proteinExistence type="predicted"/>
<evidence type="ECO:0000256" key="1">
    <source>
        <dbReference type="SAM" id="MobiDB-lite"/>
    </source>
</evidence>
<feature type="region of interest" description="Disordered" evidence="1">
    <location>
        <begin position="25"/>
        <end position="44"/>
    </location>
</feature>
<sequence>MKSLHKTAMASAKLHQKNLSCELQSTSLVPSPSKAPSQYINQQQHTTLLKRFPNHPTNSRASNVTQSISEDSSSTQSTETRKGDPGVACLETNQLPLRRSNPATPTNPTERSNLHRPQAPKILPVEELN</sequence>
<name>A0A8T0IFP4_CERPU</name>
<gene>
    <name evidence="2" type="ORF">KC19_3G011700</name>
</gene>
<feature type="compositionally biased region" description="Polar residues" evidence="1">
    <location>
        <begin position="55"/>
        <end position="64"/>
    </location>
</feature>
<accession>A0A8T0IFP4</accession>
<feature type="compositionally biased region" description="Low complexity" evidence="1">
    <location>
        <begin position="65"/>
        <end position="78"/>
    </location>
</feature>